<dbReference type="GO" id="GO:0016787">
    <property type="term" value="F:hydrolase activity"/>
    <property type="evidence" value="ECO:0007669"/>
    <property type="project" value="UniProtKB-KW"/>
</dbReference>
<dbReference type="InterPro" id="IPR020084">
    <property type="entry name" value="NUDIX_hydrolase_CS"/>
</dbReference>
<dbReference type="PROSITE" id="PS00893">
    <property type="entry name" value="NUDIX_BOX"/>
    <property type="match status" value="1"/>
</dbReference>
<dbReference type="CDD" id="cd04665">
    <property type="entry name" value="NUDIX_RppH"/>
    <property type="match status" value="1"/>
</dbReference>
<feature type="domain" description="Nudix hydrolase" evidence="4">
    <location>
        <begin position="12"/>
        <end position="151"/>
    </location>
</feature>
<protein>
    <submittedName>
        <fullName evidence="5">NUDIX domain-containing protein</fullName>
    </submittedName>
</protein>
<evidence type="ECO:0000256" key="3">
    <source>
        <dbReference type="RuleBase" id="RU003476"/>
    </source>
</evidence>
<dbReference type="EMBL" id="JANFYS010000004">
    <property type="protein sequence ID" value="MCQ4769537.1"/>
    <property type="molecule type" value="Genomic_DNA"/>
</dbReference>
<dbReference type="SUPFAM" id="SSF55811">
    <property type="entry name" value="Nudix"/>
    <property type="match status" value="1"/>
</dbReference>
<comment type="cofactor">
    <cofactor evidence="1">
        <name>Mg(2+)</name>
        <dbReference type="ChEBI" id="CHEBI:18420"/>
    </cofactor>
</comment>
<dbReference type="RefSeq" id="WP_256303280.1">
    <property type="nucleotide sequence ID" value="NZ_JANFYS010000004.1"/>
</dbReference>
<gene>
    <name evidence="5" type="ORF">NE579_03520</name>
</gene>
<evidence type="ECO:0000256" key="1">
    <source>
        <dbReference type="ARBA" id="ARBA00001946"/>
    </source>
</evidence>
<dbReference type="Gene3D" id="3.90.79.10">
    <property type="entry name" value="Nucleoside Triphosphate Pyrophosphohydrolase"/>
    <property type="match status" value="1"/>
</dbReference>
<accession>A0AAW5JL51</accession>
<dbReference type="PANTHER" id="PTHR43046:SF16">
    <property type="entry name" value="ADP-RIBOSE PYROPHOSPHATASE YJHB-RELATED"/>
    <property type="match status" value="1"/>
</dbReference>
<evidence type="ECO:0000256" key="2">
    <source>
        <dbReference type="ARBA" id="ARBA00022801"/>
    </source>
</evidence>
<dbReference type="InterPro" id="IPR020476">
    <property type="entry name" value="Nudix_hydrolase"/>
</dbReference>
<keyword evidence="2 3" id="KW-0378">Hydrolase</keyword>
<dbReference type="PANTHER" id="PTHR43046">
    <property type="entry name" value="GDP-MANNOSE MANNOSYL HYDROLASE"/>
    <property type="match status" value="1"/>
</dbReference>
<dbReference type="Pfam" id="PF00293">
    <property type="entry name" value="NUDIX"/>
    <property type="match status" value="1"/>
</dbReference>
<organism evidence="5 6">
    <name type="scientific">Intestinimonas massiliensis</name>
    <name type="common">ex Afouda et al. 2020</name>
    <dbReference type="NCBI Taxonomy" id="1673721"/>
    <lineage>
        <taxon>Bacteria</taxon>
        <taxon>Bacillati</taxon>
        <taxon>Bacillota</taxon>
        <taxon>Clostridia</taxon>
        <taxon>Eubacteriales</taxon>
        <taxon>Intestinimonas</taxon>
    </lineage>
</organism>
<evidence type="ECO:0000313" key="6">
    <source>
        <dbReference type="Proteomes" id="UP001204562"/>
    </source>
</evidence>
<dbReference type="Proteomes" id="UP001204562">
    <property type="component" value="Unassembled WGS sequence"/>
</dbReference>
<dbReference type="PRINTS" id="PR00502">
    <property type="entry name" value="NUDIXFAMILY"/>
</dbReference>
<reference evidence="5" key="1">
    <citation type="submission" date="2022-06" db="EMBL/GenBank/DDBJ databases">
        <title>Isolation of gut microbiota from human fecal samples.</title>
        <authorList>
            <person name="Pamer E.G."/>
            <person name="Barat B."/>
            <person name="Waligurski E."/>
            <person name="Medina S."/>
            <person name="Paddock L."/>
            <person name="Mostad J."/>
        </authorList>
    </citation>
    <scope>NUCLEOTIDE SEQUENCE</scope>
    <source>
        <strain evidence="5">DFI.9.91</strain>
    </source>
</reference>
<evidence type="ECO:0000259" key="4">
    <source>
        <dbReference type="PROSITE" id="PS51462"/>
    </source>
</evidence>
<dbReference type="InterPro" id="IPR000086">
    <property type="entry name" value="NUDIX_hydrolase_dom"/>
</dbReference>
<proteinExistence type="inferred from homology"/>
<sequence>MVEVKFFDQALDSDLKFAVIAARYEDRWLLCRHRDRQTWEMPGGHREPGESVYQTAQRELLEETGVAECQLEAVSAYGVYTEDGQRTYGGLFFAEVEELGRRPEGSEIAENRLVEGLPEHMTYPDIQPVLLQRVQQWLEEGNYRPLLEDLFEQFY</sequence>
<comment type="similarity">
    <text evidence="3">Belongs to the Nudix hydrolase family.</text>
</comment>
<evidence type="ECO:0000313" key="5">
    <source>
        <dbReference type="EMBL" id="MCQ4769537.1"/>
    </source>
</evidence>
<comment type="caution">
    <text evidence="5">The sequence shown here is derived from an EMBL/GenBank/DDBJ whole genome shotgun (WGS) entry which is preliminary data.</text>
</comment>
<dbReference type="InterPro" id="IPR015797">
    <property type="entry name" value="NUDIX_hydrolase-like_dom_sf"/>
</dbReference>
<dbReference type="AlphaFoldDB" id="A0AAW5JL51"/>
<dbReference type="InterPro" id="IPR014078">
    <property type="entry name" value="Nudix_YtkD"/>
</dbReference>
<dbReference type="PROSITE" id="PS51462">
    <property type="entry name" value="NUDIX"/>
    <property type="match status" value="1"/>
</dbReference>
<name>A0AAW5JL51_9FIRM</name>